<comment type="caution">
    <text evidence="2">The sequence shown here is derived from an EMBL/GenBank/DDBJ whole genome shotgun (WGS) entry which is preliminary data.</text>
</comment>
<dbReference type="AlphaFoldDB" id="A0A848DRB3"/>
<organism evidence="2 3">
    <name type="scientific">Pseudonocardia bannensis</name>
    <dbReference type="NCBI Taxonomy" id="630973"/>
    <lineage>
        <taxon>Bacteria</taxon>
        <taxon>Bacillati</taxon>
        <taxon>Actinomycetota</taxon>
        <taxon>Actinomycetes</taxon>
        <taxon>Pseudonocardiales</taxon>
        <taxon>Pseudonocardiaceae</taxon>
        <taxon>Pseudonocardia</taxon>
    </lineage>
</organism>
<keyword evidence="3" id="KW-1185">Reference proteome</keyword>
<sequence length="70" mass="7814">MLVLIAFAGAAIIALLLWRAMNSERVDTPRVQRRPTAGTTLPRTSGPDDDPEFLRQLDEKVKRRDDPPSA</sequence>
<evidence type="ECO:0000256" key="1">
    <source>
        <dbReference type="SAM" id="MobiDB-lite"/>
    </source>
</evidence>
<evidence type="ECO:0000313" key="3">
    <source>
        <dbReference type="Proteomes" id="UP000586918"/>
    </source>
</evidence>
<name>A0A848DRB3_9PSEU</name>
<reference evidence="2 3" key="1">
    <citation type="submission" date="2020-04" db="EMBL/GenBank/DDBJ databases">
        <authorList>
            <person name="Klaysubun C."/>
            <person name="Duangmal K."/>
            <person name="Lipun K."/>
        </authorList>
    </citation>
    <scope>NUCLEOTIDE SEQUENCE [LARGE SCALE GENOMIC DNA]</scope>
    <source>
        <strain evidence="2 3">DSM 45300</strain>
    </source>
</reference>
<dbReference type="EMBL" id="JAAXKZ010000149">
    <property type="protein sequence ID" value="NMH95039.1"/>
    <property type="molecule type" value="Genomic_DNA"/>
</dbReference>
<protein>
    <submittedName>
        <fullName evidence="2">Uncharacterized protein</fullName>
    </submittedName>
</protein>
<feature type="region of interest" description="Disordered" evidence="1">
    <location>
        <begin position="26"/>
        <end position="70"/>
    </location>
</feature>
<feature type="compositionally biased region" description="Basic and acidic residues" evidence="1">
    <location>
        <begin position="52"/>
        <end position="70"/>
    </location>
</feature>
<dbReference type="Proteomes" id="UP000586918">
    <property type="component" value="Unassembled WGS sequence"/>
</dbReference>
<evidence type="ECO:0000313" key="2">
    <source>
        <dbReference type="EMBL" id="NMH95039.1"/>
    </source>
</evidence>
<gene>
    <name evidence="2" type="ORF">HF519_26435</name>
</gene>
<dbReference type="RefSeq" id="WP_169415706.1">
    <property type="nucleotide sequence ID" value="NZ_JAAXKZ010000149.1"/>
</dbReference>
<accession>A0A848DRB3</accession>
<proteinExistence type="predicted"/>